<accession>A0ABQ6FER3</accession>
<feature type="domain" description="Thioredoxin" evidence="1">
    <location>
        <begin position="1"/>
        <end position="92"/>
    </location>
</feature>
<sequence length="128" mass="14833">MTQSPELLVACLCAAWCGTCRDYRDGFHALAERFPDARFLWLDVEDEADLLDDYDVENFPTVLIQRRDTVLFFGTMLPHHDLLQRTVESFRSLSPDESHRYANADPERRSWQTERNLARALAEREAGA</sequence>
<dbReference type="Pfam" id="PF00085">
    <property type="entry name" value="Thioredoxin"/>
    <property type="match status" value="1"/>
</dbReference>
<dbReference type="RefSeq" id="WP_284189251.1">
    <property type="nucleotide sequence ID" value="NZ_BSPX01000072.1"/>
</dbReference>
<comment type="caution">
    <text evidence="2">The sequence shown here is derived from an EMBL/GenBank/DDBJ whole genome shotgun (WGS) entry which is preliminary data.</text>
</comment>
<gene>
    <name evidence="2" type="ORF">GCM10007933_35570</name>
</gene>
<proteinExistence type="predicted"/>
<reference evidence="3" key="1">
    <citation type="journal article" date="2019" name="Int. J. Syst. Evol. Microbiol.">
        <title>The Global Catalogue of Microorganisms (GCM) 10K type strain sequencing project: providing services to taxonomists for standard genome sequencing and annotation.</title>
        <authorList>
            <consortium name="The Broad Institute Genomics Platform"/>
            <consortium name="The Broad Institute Genome Sequencing Center for Infectious Disease"/>
            <person name="Wu L."/>
            <person name="Ma J."/>
        </authorList>
    </citation>
    <scope>NUCLEOTIDE SEQUENCE [LARGE SCALE GENOMIC DNA]</scope>
    <source>
        <strain evidence="3">NBRC 102407</strain>
    </source>
</reference>
<dbReference type="InterPro" id="IPR013766">
    <property type="entry name" value="Thioredoxin_domain"/>
</dbReference>
<protein>
    <recommendedName>
        <fullName evidence="1">Thioredoxin domain-containing protein</fullName>
    </recommendedName>
</protein>
<dbReference type="InterPro" id="IPR036249">
    <property type="entry name" value="Thioredoxin-like_sf"/>
</dbReference>
<dbReference type="EMBL" id="BSPX01000072">
    <property type="protein sequence ID" value="GLT24085.1"/>
    <property type="molecule type" value="Genomic_DNA"/>
</dbReference>
<name>A0ABQ6FER3_9RHOO</name>
<dbReference type="PROSITE" id="PS51352">
    <property type="entry name" value="THIOREDOXIN_2"/>
    <property type="match status" value="1"/>
</dbReference>
<evidence type="ECO:0000313" key="3">
    <source>
        <dbReference type="Proteomes" id="UP001157167"/>
    </source>
</evidence>
<dbReference type="SUPFAM" id="SSF52833">
    <property type="entry name" value="Thioredoxin-like"/>
    <property type="match status" value="1"/>
</dbReference>
<dbReference type="Proteomes" id="UP001157167">
    <property type="component" value="Unassembled WGS sequence"/>
</dbReference>
<keyword evidence="3" id="KW-1185">Reference proteome</keyword>
<dbReference type="CDD" id="cd02947">
    <property type="entry name" value="TRX_family"/>
    <property type="match status" value="1"/>
</dbReference>
<organism evidence="2 3">
    <name type="scientific">Zoogloea oryzae</name>
    <dbReference type="NCBI Taxonomy" id="310767"/>
    <lineage>
        <taxon>Bacteria</taxon>
        <taxon>Pseudomonadati</taxon>
        <taxon>Pseudomonadota</taxon>
        <taxon>Betaproteobacteria</taxon>
        <taxon>Rhodocyclales</taxon>
        <taxon>Zoogloeaceae</taxon>
        <taxon>Zoogloea</taxon>
    </lineage>
</organism>
<evidence type="ECO:0000259" key="1">
    <source>
        <dbReference type="PROSITE" id="PS51352"/>
    </source>
</evidence>
<dbReference type="Gene3D" id="3.40.30.10">
    <property type="entry name" value="Glutaredoxin"/>
    <property type="match status" value="1"/>
</dbReference>
<evidence type="ECO:0000313" key="2">
    <source>
        <dbReference type="EMBL" id="GLT24085.1"/>
    </source>
</evidence>